<name>A0A1A0DCR5_ACEPA</name>
<gene>
    <name evidence="2" type="ORF">SRCM100623_00961</name>
</gene>
<reference evidence="2 3" key="1">
    <citation type="submission" date="2016-05" db="EMBL/GenBank/DDBJ databases">
        <title>Genome sequencing of Acetobacter pasteurianus strain SRCM100623.</title>
        <authorList>
            <person name="Song Y.R."/>
        </authorList>
    </citation>
    <scope>NUCLEOTIDE SEQUENCE [LARGE SCALE GENOMIC DNA]</scope>
    <source>
        <strain evidence="2 3">SRCM100623</strain>
    </source>
</reference>
<dbReference type="Proteomes" id="UP000093796">
    <property type="component" value="Unassembled WGS sequence"/>
</dbReference>
<dbReference type="InterPro" id="IPR011050">
    <property type="entry name" value="Pectin_lyase_fold/virulence"/>
</dbReference>
<proteinExistence type="predicted"/>
<dbReference type="InterPro" id="IPR012334">
    <property type="entry name" value="Pectin_lyas_fold"/>
</dbReference>
<accession>A0A1A0DCR5</accession>
<protein>
    <recommendedName>
        <fullName evidence="1">Rhamnogalacturonase A/B/Epimerase-like pectate lyase domain-containing protein</fullName>
    </recommendedName>
</protein>
<dbReference type="InterPro" id="IPR024535">
    <property type="entry name" value="RHGA/B-epi-like_pectate_lyase"/>
</dbReference>
<evidence type="ECO:0000259" key="1">
    <source>
        <dbReference type="Pfam" id="PF12708"/>
    </source>
</evidence>
<comment type="caution">
    <text evidence="2">The sequence shown here is derived from an EMBL/GenBank/DDBJ whole genome shotgun (WGS) entry which is preliminary data.</text>
</comment>
<dbReference type="EMBL" id="LYUD01000099">
    <property type="protein sequence ID" value="OAZ72422.1"/>
    <property type="molecule type" value="Genomic_DNA"/>
</dbReference>
<dbReference type="Pfam" id="PF12708">
    <property type="entry name" value="Pect-lyase_RHGA_epim"/>
    <property type="match status" value="1"/>
</dbReference>
<evidence type="ECO:0000313" key="2">
    <source>
        <dbReference type="EMBL" id="OAZ72422.1"/>
    </source>
</evidence>
<sequence length="406" mass="42580">MSASKLTAVGMAPELAKVVGARLYATINALDYGVSEGSPDNAKALQFAINAAIESGSTLYIPKGLYKFTPPLNVSGPLRIVGDGCLPLWGDYAKDGNSTNIPTVAPYFSGTVLSAVSNGQSIFVDTCAGQLNFSGEDFACTFQTPFVNTGHMLDSSSTTKMGLIGSLWQNVSLFGHDGNHYAFNLTNILYNTFINTNAYGGGLISSVTTINNGGCGNSLWMRTLSILCCLGSAQCYNFGAPGGGLSQQYNAFIGVQGMTYDASGSFPGLTPPSGQNMFNSEQNCNFFSFVNPDLENHAGGGLTIMPSGGCFLDRSAGSLDNLTWYQHIAPNQSPDHMQKGSTFESGTVTATDTTGTANFTTVYANILPVVIVSGRGITAEVVSVGGNSFQYKVSAPGTFDWHAHGV</sequence>
<dbReference type="OrthoDB" id="5461292at2"/>
<evidence type="ECO:0000313" key="3">
    <source>
        <dbReference type="Proteomes" id="UP000093796"/>
    </source>
</evidence>
<dbReference type="AlphaFoldDB" id="A0A1A0DCR5"/>
<dbReference type="RefSeq" id="WP_064776079.1">
    <property type="nucleotide sequence ID" value="NZ_LYUD01000099.1"/>
</dbReference>
<organism evidence="2 3">
    <name type="scientific">Acetobacter pasteurianus</name>
    <name type="common">Acetobacter turbidans</name>
    <dbReference type="NCBI Taxonomy" id="438"/>
    <lineage>
        <taxon>Bacteria</taxon>
        <taxon>Pseudomonadati</taxon>
        <taxon>Pseudomonadota</taxon>
        <taxon>Alphaproteobacteria</taxon>
        <taxon>Acetobacterales</taxon>
        <taxon>Acetobacteraceae</taxon>
        <taxon>Acetobacter</taxon>
    </lineage>
</organism>
<feature type="domain" description="Rhamnogalacturonase A/B/Epimerase-like pectate lyase" evidence="1">
    <location>
        <begin position="27"/>
        <end position="87"/>
    </location>
</feature>
<dbReference type="Gene3D" id="2.160.20.10">
    <property type="entry name" value="Single-stranded right-handed beta-helix, Pectin lyase-like"/>
    <property type="match status" value="1"/>
</dbReference>
<dbReference type="SUPFAM" id="SSF51126">
    <property type="entry name" value="Pectin lyase-like"/>
    <property type="match status" value="1"/>
</dbReference>
<dbReference type="PATRIC" id="fig|438.15.peg.1109"/>